<evidence type="ECO:0000256" key="1">
    <source>
        <dbReference type="ARBA" id="ARBA00022679"/>
    </source>
</evidence>
<dbReference type="PANTHER" id="PTHR46401">
    <property type="entry name" value="GLYCOSYLTRANSFERASE WBBK-RELATED"/>
    <property type="match status" value="1"/>
</dbReference>
<comment type="caution">
    <text evidence="4">The sequence shown here is derived from an EMBL/GenBank/DDBJ whole genome shotgun (WGS) entry which is preliminary data.</text>
</comment>
<dbReference type="Pfam" id="PF00534">
    <property type="entry name" value="Glycos_transf_1"/>
    <property type="match status" value="1"/>
</dbReference>
<sequence length="400" mass="45726">MISQKKRKVLFLMFAFPDMNKSFNMYTTLVEEFVNHGDEVTVLAPGNEKSGVFMENCIPVLRVQTLPIKNVPNYLKGISNVLLPYQFERALNKFYKGKSFDLIISPTPPITLVDLAAKLKRKFGAKFYLILRDIFPQNAVDLGFMKKEGLIHRYFSRKERKLYKEADYIGCMSQGNIDYVMKHNPEVSTKKLHELKNYQKPYKGFGSDPDLIKKKYGITDKFVVVFGGNMGKPQQLENVLTLAESVLHFPDIVFLLLGEGVQMNKIEAEARAKELTNINIQRTIPKQEYQDLLSVCDVGLISLHKDFTIPNIPSKALDYFNVGIPVLASLDRATDFGKILDEEQCGLWSYAGDHQLFHENLLKLYQSPDLTSTMGQNGNTYFKRCLTPEIAYNTILKYLN</sequence>
<accession>A0A4Q7PEB4</accession>
<evidence type="ECO:0000313" key="5">
    <source>
        <dbReference type="Proteomes" id="UP000292209"/>
    </source>
</evidence>
<evidence type="ECO:0000259" key="3">
    <source>
        <dbReference type="Pfam" id="PF13439"/>
    </source>
</evidence>
<feature type="domain" description="Glycosyl transferase family 1" evidence="2">
    <location>
        <begin position="212"/>
        <end position="378"/>
    </location>
</feature>
<dbReference type="EMBL" id="SGXG01000001">
    <property type="protein sequence ID" value="RZS98457.1"/>
    <property type="molecule type" value="Genomic_DNA"/>
</dbReference>
<dbReference type="GO" id="GO:0016757">
    <property type="term" value="F:glycosyltransferase activity"/>
    <property type="evidence" value="ECO:0007669"/>
    <property type="project" value="InterPro"/>
</dbReference>
<dbReference type="GO" id="GO:0009103">
    <property type="term" value="P:lipopolysaccharide biosynthetic process"/>
    <property type="evidence" value="ECO:0007669"/>
    <property type="project" value="TreeGrafter"/>
</dbReference>
<dbReference type="InterPro" id="IPR001296">
    <property type="entry name" value="Glyco_trans_1"/>
</dbReference>
<feature type="domain" description="Glycosyltransferase subfamily 4-like N-terminal" evidence="3">
    <location>
        <begin position="27"/>
        <end position="184"/>
    </location>
</feature>
<dbReference type="CDD" id="cd03794">
    <property type="entry name" value="GT4_WbuB-like"/>
    <property type="match status" value="1"/>
</dbReference>
<dbReference type="SUPFAM" id="SSF53756">
    <property type="entry name" value="UDP-Glycosyltransferase/glycogen phosphorylase"/>
    <property type="match status" value="1"/>
</dbReference>
<dbReference type="Gene3D" id="3.40.50.2000">
    <property type="entry name" value="Glycogen Phosphorylase B"/>
    <property type="match status" value="2"/>
</dbReference>
<dbReference type="Pfam" id="PF13439">
    <property type="entry name" value="Glyco_transf_4"/>
    <property type="match status" value="1"/>
</dbReference>
<keyword evidence="1 4" id="KW-0808">Transferase</keyword>
<organism evidence="4 5">
    <name type="scientific">Cecembia calidifontis</name>
    <dbReference type="NCBI Taxonomy" id="1187080"/>
    <lineage>
        <taxon>Bacteria</taxon>
        <taxon>Pseudomonadati</taxon>
        <taxon>Bacteroidota</taxon>
        <taxon>Cytophagia</taxon>
        <taxon>Cytophagales</taxon>
        <taxon>Cyclobacteriaceae</taxon>
        <taxon>Cecembia</taxon>
    </lineage>
</organism>
<dbReference type="Proteomes" id="UP000292209">
    <property type="component" value="Unassembled WGS sequence"/>
</dbReference>
<protein>
    <submittedName>
        <fullName evidence="4">Glycosyl transferase family 1</fullName>
    </submittedName>
</protein>
<gene>
    <name evidence="4" type="ORF">BC751_4112</name>
</gene>
<keyword evidence="5" id="KW-1185">Reference proteome</keyword>
<dbReference type="PANTHER" id="PTHR46401:SF2">
    <property type="entry name" value="GLYCOSYLTRANSFERASE WBBK-RELATED"/>
    <property type="match status" value="1"/>
</dbReference>
<evidence type="ECO:0000313" key="4">
    <source>
        <dbReference type="EMBL" id="RZS98457.1"/>
    </source>
</evidence>
<evidence type="ECO:0000259" key="2">
    <source>
        <dbReference type="Pfam" id="PF00534"/>
    </source>
</evidence>
<reference evidence="4 5" key="1">
    <citation type="submission" date="2019-02" db="EMBL/GenBank/DDBJ databases">
        <title>Genomic Encyclopedia of Archaeal and Bacterial Type Strains, Phase II (KMG-II): from individual species to whole genera.</title>
        <authorList>
            <person name="Goeker M."/>
        </authorList>
    </citation>
    <scope>NUCLEOTIDE SEQUENCE [LARGE SCALE GENOMIC DNA]</scope>
    <source>
        <strain evidence="4 5">DSM 21411</strain>
    </source>
</reference>
<dbReference type="OrthoDB" id="9811902at2"/>
<dbReference type="InterPro" id="IPR028098">
    <property type="entry name" value="Glyco_trans_4-like_N"/>
</dbReference>
<dbReference type="AlphaFoldDB" id="A0A4Q7PEB4"/>
<name>A0A4Q7PEB4_9BACT</name>
<proteinExistence type="predicted"/>